<dbReference type="GO" id="GO:0006260">
    <property type="term" value="P:DNA replication"/>
    <property type="evidence" value="ECO:0007669"/>
    <property type="project" value="InterPro"/>
</dbReference>
<organism evidence="1 2">
    <name type="scientific">Devosia elaeis</name>
    <dbReference type="NCBI Taxonomy" id="1770058"/>
    <lineage>
        <taxon>Bacteria</taxon>
        <taxon>Pseudomonadati</taxon>
        <taxon>Pseudomonadota</taxon>
        <taxon>Alphaproteobacteria</taxon>
        <taxon>Hyphomicrobiales</taxon>
        <taxon>Devosiaceae</taxon>
        <taxon>Devosia</taxon>
    </lineage>
</organism>
<evidence type="ECO:0000313" key="2">
    <source>
        <dbReference type="Proteomes" id="UP000078389"/>
    </source>
</evidence>
<accession>A0A178I716</accession>
<dbReference type="PANTHER" id="PTHR38767">
    <property type="entry name" value="DNA POLYMERASE III SUBUNIT CHI"/>
    <property type="match status" value="1"/>
</dbReference>
<keyword evidence="2" id="KW-1185">Reference proteome</keyword>
<dbReference type="OrthoDB" id="9795973at2"/>
<protein>
    <submittedName>
        <fullName evidence="1">DNA polymerase III subunit chi</fullName>
    </submittedName>
</protein>
<comment type="caution">
    <text evidence="1">The sequence shown here is derived from an EMBL/GenBank/DDBJ whole genome shotgun (WGS) entry which is preliminary data.</text>
</comment>
<dbReference type="InterPro" id="IPR007459">
    <property type="entry name" value="DNA_pol3_chi"/>
</dbReference>
<dbReference type="STRING" id="1770058.A3840_00565"/>
<dbReference type="NCBIfam" id="NF004347">
    <property type="entry name" value="PRK05728.1-4"/>
    <property type="match status" value="1"/>
</dbReference>
<evidence type="ECO:0000313" key="1">
    <source>
        <dbReference type="EMBL" id="OAM84296.1"/>
    </source>
</evidence>
<dbReference type="EMBL" id="LVVY01000001">
    <property type="protein sequence ID" value="OAM84296.1"/>
    <property type="molecule type" value="Genomic_DNA"/>
</dbReference>
<dbReference type="SUPFAM" id="SSF102400">
    <property type="entry name" value="DNA polymerase III chi subunit"/>
    <property type="match status" value="1"/>
</dbReference>
<dbReference type="AlphaFoldDB" id="A0A178I716"/>
<dbReference type="Proteomes" id="UP000078389">
    <property type="component" value="Unassembled WGS sequence"/>
</dbReference>
<dbReference type="PANTHER" id="PTHR38767:SF1">
    <property type="entry name" value="DNA POLYMERASE III SUBUNIT CHI"/>
    <property type="match status" value="1"/>
</dbReference>
<dbReference type="GO" id="GO:0032298">
    <property type="term" value="P:positive regulation of DNA-templated DNA replication initiation"/>
    <property type="evidence" value="ECO:0007669"/>
    <property type="project" value="TreeGrafter"/>
</dbReference>
<proteinExistence type="predicted"/>
<gene>
    <name evidence="1" type="ORF">A3840_00565</name>
</gene>
<reference evidence="1 2" key="1">
    <citation type="submission" date="2016-03" db="EMBL/GenBank/DDBJ databases">
        <title>Genome sequencing of Devosia sp. S37.</title>
        <authorList>
            <person name="Mohd Nor M."/>
        </authorList>
    </citation>
    <scope>NUCLEOTIDE SEQUENCE [LARGE SCALE GENOMIC DNA]</scope>
    <source>
        <strain evidence="1 2">S37</strain>
    </source>
</reference>
<sequence length="147" mass="16575">MAEVLFYHLESQPLEAVIPLLLEKTLERGWRAVIEVGSRERAEALDSHLWTFRDDSFLPHGLAGDEADALQPIVLTTEPDNPNGASVRFFVDRAVPQSGDGYQRLVYLFSGHDPDAVAEARLAWKALREGNAVTYWQQESGRWVKRA</sequence>
<dbReference type="GO" id="GO:0003887">
    <property type="term" value="F:DNA-directed DNA polymerase activity"/>
    <property type="evidence" value="ECO:0007669"/>
    <property type="project" value="InterPro"/>
</dbReference>
<name>A0A178I716_9HYPH</name>
<dbReference type="Gene3D" id="3.40.50.10110">
    <property type="entry name" value="DNA polymerase III subunit chi"/>
    <property type="match status" value="1"/>
</dbReference>
<dbReference type="GO" id="GO:0003677">
    <property type="term" value="F:DNA binding"/>
    <property type="evidence" value="ECO:0007669"/>
    <property type="project" value="InterPro"/>
</dbReference>
<dbReference type="RefSeq" id="WP_067450246.1">
    <property type="nucleotide sequence ID" value="NZ_LVVY01000001.1"/>
</dbReference>
<dbReference type="Pfam" id="PF04364">
    <property type="entry name" value="DNA_pol3_chi"/>
    <property type="match status" value="1"/>
</dbReference>
<dbReference type="InterPro" id="IPR036768">
    <property type="entry name" value="PolIII_chi_sf"/>
</dbReference>